<gene>
    <name evidence="2" type="ORF">PHJA_001128000</name>
</gene>
<evidence type="ECO:0000313" key="3">
    <source>
        <dbReference type="Proteomes" id="UP000653305"/>
    </source>
</evidence>
<sequence length="302" mass="32302">MSESDKTLAAKRKTKMSGEDSNPKRTKKNDAGPPQRTRQSGPETVVIEVIRRFESTTSVAATEAVSRIESVASVAISRFESTTSDAVTEAISLIESASSVATANVISRIESAAMKAVEVIELAAARAVGIPSPPPSIVPSSDEVEPRKLFEMPPPRKPDVEMSGNEIPRETDATTLQPVVDDVLGSTEDVRTPTNSVVHADSDVGGENSPDVIVMSPAPTNVPAILPSPVKPPRIRHPGPAAKSPYVDIALLKKQKDLMVAYSDFMKDPNARRDGTSFCVIHGYEWFTELESPSSCLSGLII</sequence>
<dbReference type="Proteomes" id="UP000653305">
    <property type="component" value="Unassembled WGS sequence"/>
</dbReference>
<organism evidence="2 3">
    <name type="scientific">Phtheirospermum japonicum</name>
    <dbReference type="NCBI Taxonomy" id="374723"/>
    <lineage>
        <taxon>Eukaryota</taxon>
        <taxon>Viridiplantae</taxon>
        <taxon>Streptophyta</taxon>
        <taxon>Embryophyta</taxon>
        <taxon>Tracheophyta</taxon>
        <taxon>Spermatophyta</taxon>
        <taxon>Magnoliopsida</taxon>
        <taxon>eudicotyledons</taxon>
        <taxon>Gunneridae</taxon>
        <taxon>Pentapetalae</taxon>
        <taxon>asterids</taxon>
        <taxon>lamiids</taxon>
        <taxon>Lamiales</taxon>
        <taxon>Orobanchaceae</taxon>
        <taxon>Orobanchaceae incertae sedis</taxon>
        <taxon>Phtheirospermum</taxon>
    </lineage>
</organism>
<feature type="region of interest" description="Disordered" evidence="1">
    <location>
        <begin position="1"/>
        <end position="44"/>
    </location>
</feature>
<keyword evidence="3" id="KW-1185">Reference proteome</keyword>
<accession>A0A830BV18</accession>
<comment type="caution">
    <text evidence="2">The sequence shown here is derived from an EMBL/GenBank/DDBJ whole genome shotgun (WGS) entry which is preliminary data.</text>
</comment>
<reference evidence="2" key="1">
    <citation type="submission" date="2020-07" db="EMBL/GenBank/DDBJ databases">
        <title>Ethylene signaling mediates host invasion by parasitic plants.</title>
        <authorList>
            <person name="Yoshida S."/>
        </authorList>
    </citation>
    <scope>NUCLEOTIDE SEQUENCE</scope>
    <source>
        <strain evidence="2">Okayama</strain>
    </source>
</reference>
<evidence type="ECO:0000313" key="2">
    <source>
        <dbReference type="EMBL" id="GFP89842.1"/>
    </source>
</evidence>
<dbReference type="AlphaFoldDB" id="A0A830BV18"/>
<name>A0A830BV18_9LAMI</name>
<protein>
    <submittedName>
        <fullName evidence="2">Uncharacterized protein</fullName>
    </submittedName>
</protein>
<dbReference type="EMBL" id="BMAC01000201">
    <property type="protein sequence ID" value="GFP89842.1"/>
    <property type="molecule type" value="Genomic_DNA"/>
</dbReference>
<proteinExistence type="predicted"/>
<evidence type="ECO:0000256" key="1">
    <source>
        <dbReference type="SAM" id="MobiDB-lite"/>
    </source>
</evidence>